<protein>
    <recommendedName>
        <fullName evidence="3">Ankyrin repeat domain containing protein</fullName>
    </recommendedName>
</protein>
<name>S4VU35_9VIRU</name>
<gene>
    <name evidence="1" type="ORF">pdul_cds_747</name>
</gene>
<dbReference type="EMBL" id="KC977570">
    <property type="protein sequence ID" value="AGO82925.1"/>
    <property type="molecule type" value="Genomic_DNA"/>
</dbReference>
<evidence type="ECO:0008006" key="3">
    <source>
        <dbReference type="Google" id="ProtNLM"/>
    </source>
</evidence>
<evidence type="ECO:0000313" key="1">
    <source>
        <dbReference type="EMBL" id="AGO82925.1"/>
    </source>
</evidence>
<dbReference type="SUPFAM" id="SSF140860">
    <property type="entry name" value="Pseudo ankyrin repeat-like"/>
    <property type="match status" value="1"/>
</dbReference>
<organism evidence="1 2">
    <name type="scientific">Pandoravirus dulcis</name>
    <dbReference type="NCBI Taxonomy" id="1349409"/>
    <lineage>
        <taxon>Viruses</taxon>
        <taxon>Pandoravirus</taxon>
    </lineage>
</organism>
<dbReference type="Proteomes" id="UP000201566">
    <property type="component" value="Segment"/>
</dbReference>
<dbReference type="Gene3D" id="1.25.40.20">
    <property type="entry name" value="Ankyrin repeat-containing domain"/>
    <property type="match status" value="1"/>
</dbReference>
<dbReference type="SUPFAM" id="SSF48403">
    <property type="entry name" value="Ankyrin repeat"/>
    <property type="match status" value="1"/>
</dbReference>
<sequence length="429" mass="47431">MTSWATLPVEMRAAVLDHIDHARDFVACMLASRLFYEATGETQRRMWRYAPDRSDAPNVFNSDEPVEVVVAVWNRWAHRLELDYEQIVWGPARSGRLDVLRFACAIASLTGDAQPVGPCLCLAWHECACGDPERTHAMRSRASREAVRAAAASGLTDAVLYLVNATAVLADLRPDALCAAARHAQIHVIEALFVDWLPDEEMIARMVDNALDLEHPNVVLWLHDRGWLTAEVVAPFMERLVLVAAACACMSEFEGVWRLLVSRKPDSVRRWWRATMLRASHTGNVGALDWLLNNLPDPGMPSSSQSANIASHALVTAIEYGHVDAATLLRERGVTLSLPRFQCALRQAKDNGCADAIVPICASFHDPAFMGDGSRLVECACAMDHADLLAFACDRFGPHLAQYARRSARAYGLDKCAAVLLWLDQHFPA</sequence>
<evidence type="ECO:0000313" key="2">
    <source>
        <dbReference type="Proteomes" id="UP000201566"/>
    </source>
</evidence>
<dbReference type="KEGG" id="vg:16513001"/>
<reference evidence="1 2" key="1">
    <citation type="journal article" date="2013" name="Science">
        <title>Pandoraviruses: amoeba viruses with genomes up to 2.5 Mb reaching that of parasitic eukaryotes.</title>
        <authorList>
            <person name="Philippe N."/>
            <person name="Legendre M."/>
            <person name="Doutre G."/>
            <person name="Coute Y."/>
            <person name="Poirot O."/>
            <person name="Lescot M."/>
            <person name="Arslan D."/>
            <person name="Seltzer V."/>
            <person name="Bertaux L."/>
            <person name="Bruley C."/>
            <person name="Garin J."/>
            <person name="Claverie J.M."/>
            <person name="Abergel C."/>
        </authorList>
    </citation>
    <scope>NUCLEOTIDE SEQUENCE [LARGE SCALE GENOMIC DNA]</scope>
    <source>
        <strain evidence="1">Melbourne</strain>
    </source>
</reference>
<accession>S4VU35</accession>
<proteinExistence type="predicted"/>
<dbReference type="GeneID" id="16513001"/>
<dbReference type="InterPro" id="IPR036770">
    <property type="entry name" value="Ankyrin_rpt-contain_sf"/>
</dbReference>
<dbReference type="RefSeq" id="YP_008319594.1">
    <property type="nucleotide sequence ID" value="NC_021858.1"/>
</dbReference>